<evidence type="ECO:0008006" key="4">
    <source>
        <dbReference type="Google" id="ProtNLM"/>
    </source>
</evidence>
<evidence type="ECO:0000313" key="3">
    <source>
        <dbReference type="Proteomes" id="UP000672032"/>
    </source>
</evidence>
<evidence type="ECO:0000313" key="2">
    <source>
        <dbReference type="EMBL" id="QSZ32713.1"/>
    </source>
</evidence>
<feature type="region of interest" description="Disordered" evidence="1">
    <location>
        <begin position="53"/>
        <end position="84"/>
    </location>
</feature>
<keyword evidence="3" id="KW-1185">Reference proteome</keyword>
<name>A0A8A3PCA0_9HELO</name>
<evidence type="ECO:0000256" key="1">
    <source>
        <dbReference type="SAM" id="MobiDB-lite"/>
    </source>
</evidence>
<sequence length="495" mass="55557">MRLSTSVQLSKTSTDPALSQCFSTHERLQFARSSRSNALNCLLTQNTRRSSIADRRGLNIRELEPPRNPPRLKKKEQRSKSHGDDKSWFLSYYETLPDTIKRKQFTSEEQAVLAGRIREAVILDATDENLILRQRPRRNLSDTPVLSPSLKSPVFSGKGSGVRKRASTSSMADAFLESFQWIDDESKLDLHLDAYHASIFPPSRGDHKPTFRRQISVSKLPLGRTSVCPIEPKCHEKPSPPPSTRSRSKSQALSLSASKNAQAPKHKLNSSLSSIDSNAAHYQDPEARLKLRVYLASPQKFDEIIEFGFPSMDSAVKTPDAEKRPQKLISKRSSRDMLRNRISSPVFEHSYLNDDAASLFEDDTSMADSEAPITPLEYDGGFPSQRSPCNQSGRLLTGDQPGTLKLPAKLQDPYTQVMAGNREPTLRMTLTRQDLRDESAIYGWQSKENSSTEDLECNKHTRGPMGGADGWGPTEKETGVVKRFWKKVKIQRKAS</sequence>
<dbReference type="EMBL" id="CP063407">
    <property type="protein sequence ID" value="QSZ32713.1"/>
    <property type="molecule type" value="Genomic_DNA"/>
</dbReference>
<proteinExistence type="predicted"/>
<dbReference type="Proteomes" id="UP000672032">
    <property type="component" value="Chromosome 3"/>
</dbReference>
<organism evidence="2 3">
    <name type="scientific">Monilinia vaccinii-corymbosi</name>
    <dbReference type="NCBI Taxonomy" id="61207"/>
    <lineage>
        <taxon>Eukaryota</taxon>
        <taxon>Fungi</taxon>
        <taxon>Dikarya</taxon>
        <taxon>Ascomycota</taxon>
        <taxon>Pezizomycotina</taxon>
        <taxon>Leotiomycetes</taxon>
        <taxon>Helotiales</taxon>
        <taxon>Sclerotiniaceae</taxon>
        <taxon>Monilinia</taxon>
    </lineage>
</organism>
<accession>A0A8A3PCA0</accession>
<reference evidence="2" key="1">
    <citation type="submission" date="2020-10" db="EMBL/GenBank/DDBJ databases">
        <title>Genome Sequence of Monilinia vaccinii-corymbosi Sheds Light on Mummy Berry Disease Infection of Blueberry and Mating Type.</title>
        <authorList>
            <person name="Yow A.G."/>
            <person name="Zhang Y."/>
            <person name="Bansal K."/>
            <person name="Eacker S.M."/>
            <person name="Sullivan S."/>
            <person name="Liachko I."/>
            <person name="Cubeta M.A."/>
            <person name="Rollins J.A."/>
            <person name="Ashrafi H."/>
        </authorList>
    </citation>
    <scope>NUCLEOTIDE SEQUENCE</scope>
    <source>
        <strain evidence="2">RL-1</strain>
    </source>
</reference>
<dbReference type="AlphaFoldDB" id="A0A8A3PCA0"/>
<dbReference type="OrthoDB" id="5380370at2759"/>
<feature type="region of interest" description="Disordered" evidence="1">
    <location>
        <begin position="447"/>
        <end position="476"/>
    </location>
</feature>
<feature type="compositionally biased region" description="Basic and acidic residues" evidence="1">
    <location>
        <begin position="53"/>
        <end position="65"/>
    </location>
</feature>
<feature type="region of interest" description="Disordered" evidence="1">
    <location>
        <begin position="228"/>
        <end position="272"/>
    </location>
</feature>
<feature type="compositionally biased region" description="Low complexity" evidence="1">
    <location>
        <begin position="249"/>
        <end position="263"/>
    </location>
</feature>
<gene>
    <name evidence="2" type="ORF">DSL72_002292</name>
</gene>
<protein>
    <recommendedName>
        <fullName evidence="4">Mucin</fullName>
    </recommendedName>
</protein>